<feature type="signal peptide" evidence="1">
    <location>
        <begin position="1"/>
        <end position="20"/>
    </location>
</feature>
<sequence>MSKSFLLLALFPRFLPAVFHTSCPHHRHRRNAISIDIYLHYLQKTTSQQFRKFPPCISCYAQHASSGAEGELGASHLGSASFSSAGLV</sequence>
<keyword evidence="3" id="KW-1185">Reference proteome</keyword>
<proteinExistence type="predicted"/>
<dbReference type="AlphaFoldDB" id="A0A1E1MMM8"/>
<name>A0A1E1MMM8_RHYSE</name>
<organism evidence="2 3">
    <name type="scientific">Rhynchosporium secalis</name>
    <name type="common">Barley scald fungus</name>
    <dbReference type="NCBI Taxonomy" id="38038"/>
    <lineage>
        <taxon>Eukaryota</taxon>
        <taxon>Fungi</taxon>
        <taxon>Dikarya</taxon>
        <taxon>Ascomycota</taxon>
        <taxon>Pezizomycotina</taxon>
        <taxon>Leotiomycetes</taxon>
        <taxon>Helotiales</taxon>
        <taxon>Ploettnerulaceae</taxon>
        <taxon>Rhynchosporium</taxon>
    </lineage>
</organism>
<evidence type="ECO:0000313" key="2">
    <source>
        <dbReference type="EMBL" id="CZT50342.1"/>
    </source>
</evidence>
<evidence type="ECO:0000313" key="3">
    <source>
        <dbReference type="Proteomes" id="UP000177625"/>
    </source>
</evidence>
<dbReference type="EMBL" id="FJVC01000424">
    <property type="protein sequence ID" value="CZT50342.1"/>
    <property type="molecule type" value="Genomic_DNA"/>
</dbReference>
<accession>A0A1E1MMM8</accession>
<feature type="chain" id="PRO_5009448456" description="Secreted protein" evidence="1">
    <location>
        <begin position="21"/>
        <end position="88"/>
    </location>
</feature>
<reference evidence="3" key="1">
    <citation type="submission" date="2016-03" db="EMBL/GenBank/DDBJ databases">
        <authorList>
            <person name="Guldener U."/>
        </authorList>
    </citation>
    <scope>NUCLEOTIDE SEQUENCE [LARGE SCALE GENOMIC DNA]</scope>
</reference>
<keyword evidence="1" id="KW-0732">Signal</keyword>
<evidence type="ECO:0000256" key="1">
    <source>
        <dbReference type="SAM" id="SignalP"/>
    </source>
</evidence>
<protein>
    <recommendedName>
        <fullName evidence="4">Secreted protein</fullName>
    </recommendedName>
</protein>
<gene>
    <name evidence="2" type="ORF">RSE6_11308</name>
</gene>
<evidence type="ECO:0008006" key="4">
    <source>
        <dbReference type="Google" id="ProtNLM"/>
    </source>
</evidence>
<dbReference type="Proteomes" id="UP000177625">
    <property type="component" value="Unassembled WGS sequence"/>
</dbReference>